<dbReference type="PANTHER" id="PTHR43792">
    <property type="entry name" value="GNAT FAMILY, PUTATIVE (AFU_ORTHOLOGUE AFUA_3G00765)-RELATED-RELATED"/>
    <property type="match status" value="1"/>
</dbReference>
<evidence type="ECO:0000313" key="6">
    <source>
        <dbReference type="Proteomes" id="UP000263098"/>
    </source>
</evidence>
<evidence type="ECO:0000259" key="4">
    <source>
        <dbReference type="PROSITE" id="PS51186"/>
    </source>
</evidence>
<dbReference type="GO" id="GO:0008999">
    <property type="term" value="F:protein-N-terminal-alanine acetyltransferase activity"/>
    <property type="evidence" value="ECO:0007669"/>
    <property type="project" value="TreeGrafter"/>
</dbReference>
<dbReference type="PANTHER" id="PTHR43792:SF8">
    <property type="entry name" value="[RIBOSOMAL PROTEIN US5]-ALANINE N-ACETYLTRANSFERASE"/>
    <property type="match status" value="1"/>
</dbReference>
<reference evidence="5 6" key="1">
    <citation type="journal article" date="2018" name="Nat. Biotechnol.">
        <title>A standardized bacterial taxonomy based on genome phylogeny substantially revises the tree of life.</title>
        <authorList>
            <person name="Parks D.H."/>
            <person name="Chuvochina M."/>
            <person name="Waite D.W."/>
            <person name="Rinke C."/>
            <person name="Skarshewski A."/>
            <person name="Chaumeil P.A."/>
            <person name="Hugenholtz P."/>
        </authorList>
    </citation>
    <scope>NUCLEOTIDE SEQUENCE [LARGE SCALE GENOMIC DNA]</scope>
    <source>
        <strain evidence="5">UBA9667</strain>
    </source>
</reference>
<dbReference type="SUPFAM" id="SSF55729">
    <property type="entry name" value="Acyl-CoA N-acyltransferases (Nat)"/>
    <property type="match status" value="1"/>
</dbReference>
<gene>
    <name evidence="5" type="ORF">DHW31_07035</name>
</gene>
<dbReference type="InterPro" id="IPR000182">
    <property type="entry name" value="GNAT_dom"/>
</dbReference>
<dbReference type="PROSITE" id="PS51186">
    <property type="entry name" value="GNAT"/>
    <property type="match status" value="1"/>
</dbReference>
<evidence type="ECO:0000256" key="3">
    <source>
        <dbReference type="ARBA" id="ARBA00038502"/>
    </source>
</evidence>
<comment type="caution">
    <text evidence="5">The sequence shown here is derived from an EMBL/GenBank/DDBJ whole genome shotgun (WGS) entry which is preliminary data.</text>
</comment>
<evidence type="ECO:0000256" key="2">
    <source>
        <dbReference type="ARBA" id="ARBA00023315"/>
    </source>
</evidence>
<evidence type="ECO:0000256" key="1">
    <source>
        <dbReference type="ARBA" id="ARBA00022679"/>
    </source>
</evidence>
<dbReference type="Pfam" id="PF13302">
    <property type="entry name" value="Acetyltransf_3"/>
    <property type="match status" value="1"/>
</dbReference>
<feature type="domain" description="N-acetyltransferase" evidence="4">
    <location>
        <begin position="13"/>
        <end position="178"/>
    </location>
</feature>
<name>A0A3D2SE40_9BACE</name>
<accession>A0A3D2SE40</accession>
<dbReference type="EMBL" id="DPVG01000252">
    <property type="protein sequence ID" value="HCK24517.1"/>
    <property type="molecule type" value="Genomic_DNA"/>
</dbReference>
<proteinExistence type="inferred from homology"/>
<dbReference type="Gene3D" id="3.40.630.30">
    <property type="match status" value="1"/>
</dbReference>
<organism evidence="5 6">
    <name type="scientific">Bacteroides graminisolvens</name>
    <dbReference type="NCBI Taxonomy" id="477666"/>
    <lineage>
        <taxon>Bacteria</taxon>
        <taxon>Pseudomonadati</taxon>
        <taxon>Bacteroidota</taxon>
        <taxon>Bacteroidia</taxon>
        <taxon>Bacteroidales</taxon>
        <taxon>Bacteroidaceae</taxon>
        <taxon>Bacteroides</taxon>
    </lineage>
</organism>
<dbReference type="GO" id="GO:0005737">
    <property type="term" value="C:cytoplasm"/>
    <property type="evidence" value="ECO:0007669"/>
    <property type="project" value="TreeGrafter"/>
</dbReference>
<keyword evidence="1 5" id="KW-0808">Transferase</keyword>
<evidence type="ECO:0000313" key="5">
    <source>
        <dbReference type="EMBL" id="HCK24517.1"/>
    </source>
</evidence>
<keyword evidence="2" id="KW-0012">Acyltransferase</keyword>
<sequence>MSMNKNYIETNRLILRRFEETDIDDFFECCQNPNLGNNAGWKPHESKEESLAILKSFFIESENNVWAVVLKETDRIIGSIGLVPDPKRENPHSGMLGYWLKESCWGKGYMSEATQAVLKFGFSTLNLNLVTANCYPHNERSQQVLKRNGFVYEGLLHQAEVTYDEKVLDHLCYYLTKEEYIK</sequence>
<dbReference type="InterPro" id="IPR051531">
    <property type="entry name" value="N-acetyltransferase"/>
</dbReference>
<comment type="similarity">
    <text evidence="3">Belongs to the acetyltransferase family. RimJ subfamily.</text>
</comment>
<dbReference type="AlphaFoldDB" id="A0A3D2SE40"/>
<dbReference type="InterPro" id="IPR016181">
    <property type="entry name" value="Acyl_CoA_acyltransferase"/>
</dbReference>
<protein>
    <submittedName>
        <fullName evidence="5">GNAT family N-acetyltransferase</fullName>
    </submittedName>
</protein>
<dbReference type="Proteomes" id="UP000263098">
    <property type="component" value="Unassembled WGS sequence"/>
</dbReference>